<organism evidence="2 3">
    <name type="scientific">Aeromonas salmonicida subsp. pectinolytica 34mel</name>
    <dbReference type="NCBI Taxonomy" id="1324960"/>
    <lineage>
        <taxon>Bacteria</taxon>
        <taxon>Pseudomonadati</taxon>
        <taxon>Pseudomonadota</taxon>
        <taxon>Gammaproteobacteria</taxon>
        <taxon>Aeromonadales</taxon>
        <taxon>Aeromonadaceae</taxon>
        <taxon>Aeromonas</taxon>
    </lineage>
</organism>
<evidence type="ECO:0000256" key="1">
    <source>
        <dbReference type="SAM" id="SignalP"/>
    </source>
</evidence>
<evidence type="ECO:0000313" key="2">
    <source>
        <dbReference type="EMBL" id="ATP08999.1"/>
    </source>
</evidence>
<name>A0A2D1QF14_AERSA</name>
<sequence>MKIAIIATALVLAGSGFAANASTVGDIAVYATAKSQGSISIGTKEAYTKTFEIALAKLSGNDIDLSKTCLKAYAKNNQEFKLDTVDEALVSGVLKKGDMVKGIAVFADNNDAVLNAALVKISDNCH</sequence>
<protein>
    <submittedName>
        <fullName evidence="2">DUF4354 family protein</fullName>
    </submittedName>
</protein>
<dbReference type="OrthoDB" id="5593336at2"/>
<dbReference type="EMBL" id="CP022426">
    <property type="protein sequence ID" value="ATP08999.1"/>
    <property type="molecule type" value="Genomic_DNA"/>
</dbReference>
<dbReference type="AlphaFoldDB" id="A0A2D1QF14"/>
<evidence type="ECO:0000313" key="3">
    <source>
        <dbReference type="Proteomes" id="UP000222916"/>
    </source>
</evidence>
<dbReference type="Proteomes" id="UP000222916">
    <property type="component" value="Chromosome"/>
</dbReference>
<keyword evidence="1" id="KW-0732">Signal</keyword>
<reference evidence="3" key="1">
    <citation type="journal article" date="2018" name="BMC Genomics">
        <title>The complete and fully assembled genome sequence of Aeromonas salmonicida subsp. pectinolytica and its comparative analysis with other Aeromonas species: investigation of the mobilome in environmental and pathogenic strains.</title>
        <authorList>
            <person name="Pfeiffer F."/>
            <person name="Zamora-Lagos M.A."/>
            <person name="Blettinger M."/>
            <person name="Yeroslaviz A."/>
            <person name="Dahl A."/>
            <person name="Gruber S."/>
            <person name="Habermann B.H."/>
        </authorList>
    </citation>
    <scope>NUCLEOTIDE SEQUENCE [LARGE SCALE GENOMIC DNA]</scope>
    <source>
        <strain evidence="3">34mel</strain>
    </source>
</reference>
<dbReference type="RefSeq" id="WP_034524524.1">
    <property type="nucleotide sequence ID" value="NZ_ARYZ02000120.1"/>
</dbReference>
<accession>A0A2D1QF14</accession>
<dbReference type="InterPro" id="IPR025581">
    <property type="entry name" value="DUF4354"/>
</dbReference>
<gene>
    <name evidence="2" type="ORF">Asalp_17960</name>
</gene>
<dbReference type="Pfam" id="PF14263">
    <property type="entry name" value="DUF4354"/>
    <property type="match status" value="1"/>
</dbReference>
<dbReference type="Gene3D" id="2.60.40.4110">
    <property type="entry name" value="Protein of unknown function DUF4354"/>
    <property type="match status" value="1"/>
</dbReference>
<feature type="chain" id="PRO_5014382107" evidence="1">
    <location>
        <begin position="19"/>
        <end position="126"/>
    </location>
</feature>
<feature type="signal peptide" evidence="1">
    <location>
        <begin position="1"/>
        <end position="18"/>
    </location>
</feature>
<proteinExistence type="predicted"/>